<name>A0A9Q8CJM3_9STAP</name>
<dbReference type="AlphaFoldDB" id="A0A9Q8CJM3"/>
<proteinExistence type="predicted"/>
<evidence type="ECO:0000313" key="1">
    <source>
        <dbReference type="EMBL" id="TDL95540.1"/>
    </source>
</evidence>
<dbReference type="RefSeq" id="WP_133418387.1">
    <property type="nucleotide sequence ID" value="NZ_SCWD01000006.1"/>
</dbReference>
<protein>
    <submittedName>
        <fullName evidence="1">Uncharacterized protein</fullName>
    </submittedName>
</protein>
<gene>
    <name evidence="1" type="ORF">ERX40_10175</name>
</gene>
<sequence>MKKNKIITASIIAAGILLSGLNINSQNNQVYLVLDKAEAAAQKTEFVKYISASWGKVSSYTYNGKTFSADKSKFSKLAQYRTYEINWFGWKVTKSTFYKVVYK</sequence>
<organism evidence="1 2">
    <name type="scientific">Macrococcus carouselicus</name>
    <dbReference type="NCBI Taxonomy" id="69969"/>
    <lineage>
        <taxon>Bacteria</taxon>
        <taxon>Bacillati</taxon>
        <taxon>Bacillota</taxon>
        <taxon>Bacilli</taxon>
        <taxon>Bacillales</taxon>
        <taxon>Staphylococcaceae</taxon>
        <taxon>Macrococcus</taxon>
    </lineage>
</organism>
<reference evidence="1 2" key="1">
    <citation type="submission" date="2019-01" db="EMBL/GenBank/DDBJ databases">
        <title>Draft genome sequences of the type strains of six Macrococcus species.</title>
        <authorList>
            <person name="Mazhar S."/>
            <person name="Altermann E."/>
            <person name="Hill C."/>
            <person name="Mcauliffe O."/>
        </authorList>
    </citation>
    <scope>NUCLEOTIDE SEQUENCE [LARGE SCALE GENOMIC DNA]</scope>
    <source>
        <strain evidence="1 2">ATCC 51828</strain>
    </source>
</reference>
<keyword evidence="2" id="KW-1185">Reference proteome</keyword>
<dbReference type="Proteomes" id="UP000295280">
    <property type="component" value="Unassembled WGS sequence"/>
</dbReference>
<accession>A0A9Q8CJM3</accession>
<dbReference type="EMBL" id="SCWD01000006">
    <property type="protein sequence ID" value="TDL95540.1"/>
    <property type="molecule type" value="Genomic_DNA"/>
</dbReference>
<comment type="caution">
    <text evidence="1">The sequence shown here is derived from an EMBL/GenBank/DDBJ whole genome shotgun (WGS) entry which is preliminary data.</text>
</comment>
<evidence type="ECO:0000313" key="2">
    <source>
        <dbReference type="Proteomes" id="UP000295280"/>
    </source>
</evidence>